<dbReference type="EMBL" id="MN739353">
    <property type="protein sequence ID" value="QHT00243.1"/>
    <property type="molecule type" value="Genomic_DNA"/>
</dbReference>
<evidence type="ECO:0008006" key="4">
    <source>
        <dbReference type="Google" id="ProtNLM"/>
    </source>
</evidence>
<evidence type="ECO:0000259" key="2">
    <source>
        <dbReference type="PROSITE" id="PS50089"/>
    </source>
</evidence>
<dbReference type="PRINTS" id="PR00348">
    <property type="entry name" value="UBIQUITIN"/>
</dbReference>
<dbReference type="SUPFAM" id="SSF54236">
    <property type="entry name" value="Ubiquitin-like"/>
    <property type="match status" value="1"/>
</dbReference>
<organism evidence="3">
    <name type="scientific">viral metagenome</name>
    <dbReference type="NCBI Taxonomy" id="1070528"/>
    <lineage>
        <taxon>unclassified sequences</taxon>
        <taxon>metagenomes</taxon>
        <taxon>organismal metagenomes</taxon>
    </lineage>
</organism>
<reference evidence="3" key="1">
    <citation type="journal article" date="2020" name="Nature">
        <title>Giant virus diversity and host interactions through global metagenomics.</title>
        <authorList>
            <person name="Schulz F."/>
            <person name="Roux S."/>
            <person name="Paez-Espino D."/>
            <person name="Jungbluth S."/>
            <person name="Walsh D.A."/>
            <person name="Denef V.J."/>
            <person name="McMahon K.D."/>
            <person name="Konstantinidis K.T."/>
            <person name="Eloe-Fadrosh E.A."/>
            <person name="Kyrpides N.C."/>
            <person name="Woyke T."/>
        </authorList>
    </citation>
    <scope>NUCLEOTIDE SEQUENCE</scope>
    <source>
        <strain evidence="3">GVMAG-M-3300020192-26</strain>
    </source>
</reference>
<evidence type="ECO:0000313" key="3">
    <source>
        <dbReference type="EMBL" id="QHT00243.1"/>
    </source>
</evidence>
<dbReference type="Gene3D" id="3.10.20.90">
    <property type="entry name" value="Phosphatidylinositol 3-kinase Catalytic Subunit, Chain A, domain 1"/>
    <property type="match status" value="1"/>
</dbReference>
<dbReference type="InterPro" id="IPR029071">
    <property type="entry name" value="Ubiquitin-like_domsf"/>
</dbReference>
<accession>A0A6C0C7D2</accession>
<dbReference type="PROSITE" id="PS50089">
    <property type="entry name" value="ZF_RING_2"/>
    <property type="match status" value="1"/>
</dbReference>
<feature type="domain" description="Ubiquitin-like" evidence="1">
    <location>
        <begin position="257"/>
        <end position="332"/>
    </location>
</feature>
<dbReference type="PROSITE" id="PS50053">
    <property type="entry name" value="UBIQUITIN_2"/>
    <property type="match status" value="1"/>
</dbReference>
<dbReference type="Pfam" id="PF00240">
    <property type="entry name" value="ubiquitin"/>
    <property type="match status" value="1"/>
</dbReference>
<protein>
    <recommendedName>
        <fullName evidence="4">Ubiquitin-like domain-containing protein</fullName>
    </recommendedName>
</protein>
<sequence>MVECSLIVNKIEKYSSWHHYPIFNIQTMYHCKSCFCEYDDAGLEKNKRDDVFQCDRCFDARGIVYGLYQECAICIVRNTSVIFDKCGHCICKKCQKNVTNGVCVICKSTRNVFILPHKIDQDIFYFEKVDRSIKNHFKKLHYQVKDSIGKELATLDLYVLYTEYYKFLKLLQLNDNNNNPDKLSPPLKIDAIWCEDLSVNEDYNNFCMLEYDQILFRDPVVSGDRYERTIALYKKTFNDDPTLLFWPPSRILVQKTVQLFVKTRTGKTITVNIKNGCSIYEIKEYIQNREAIPCDQMKLVFAGKYLEDDKTIVDYGIKHEFTLHLELRLRGD</sequence>
<dbReference type="SMART" id="SM00213">
    <property type="entry name" value="UBQ"/>
    <property type="match status" value="1"/>
</dbReference>
<feature type="domain" description="RING-type" evidence="2">
    <location>
        <begin position="71"/>
        <end position="107"/>
    </location>
</feature>
<dbReference type="Gene3D" id="3.30.40.10">
    <property type="entry name" value="Zinc/RING finger domain, C3HC4 (zinc finger)"/>
    <property type="match status" value="1"/>
</dbReference>
<evidence type="ECO:0000259" key="1">
    <source>
        <dbReference type="PROSITE" id="PS50053"/>
    </source>
</evidence>
<dbReference type="InterPro" id="IPR013083">
    <property type="entry name" value="Znf_RING/FYVE/PHD"/>
</dbReference>
<dbReference type="InterPro" id="IPR000626">
    <property type="entry name" value="Ubiquitin-like_dom"/>
</dbReference>
<dbReference type="PANTHER" id="PTHR10666">
    <property type="entry name" value="UBIQUITIN"/>
    <property type="match status" value="1"/>
</dbReference>
<dbReference type="InterPro" id="IPR050158">
    <property type="entry name" value="Ubiquitin_ubiquitin-like"/>
</dbReference>
<dbReference type="InterPro" id="IPR019956">
    <property type="entry name" value="Ubiquitin_dom"/>
</dbReference>
<dbReference type="AlphaFoldDB" id="A0A6C0C7D2"/>
<dbReference type="InterPro" id="IPR001841">
    <property type="entry name" value="Znf_RING"/>
</dbReference>
<name>A0A6C0C7D2_9ZZZZ</name>
<dbReference type="Pfam" id="PF13920">
    <property type="entry name" value="zf-C3HC4_3"/>
    <property type="match status" value="1"/>
</dbReference>
<proteinExistence type="predicted"/>